<evidence type="ECO:0000313" key="1">
    <source>
        <dbReference type="EMBL" id="KAF9736222.1"/>
    </source>
</evidence>
<sequence length="30" mass="3438">MLMSARDDSPHTHTYILSTDLTRSYNRPAS</sequence>
<protein>
    <submittedName>
        <fullName evidence="1">Uncharacterized protein</fullName>
    </submittedName>
</protein>
<dbReference type="AlphaFoldDB" id="A0A9P6KRH5"/>
<dbReference type="EMBL" id="WJXW01000005">
    <property type="protein sequence ID" value="KAF9736222.1"/>
    <property type="molecule type" value="Genomic_DNA"/>
</dbReference>
<gene>
    <name evidence="1" type="ORF">PMIN01_06137</name>
</gene>
<dbReference type="Proteomes" id="UP000756921">
    <property type="component" value="Unassembled WGS sequence"/>
</dbReference>
<evidence type="ECO:0000313" key="2">
    <source>
        <dbReference type="Proteomes" id="UP000756921"/>
    </source>
</evidence>
<accession>A0A9P6KRH5</accession>
<reference evidence="1" key="1">
    <citation type="journal article" date="2020" name="Mol. Plant Microbe Interact.">
        <title>Genome Sequence of the Biocontrol Agent Coniothyrium minitans strain Conio (IMI 134523).</title>
        <authorList>
            <person name="Patel D."/>
            <person name="Shittu T.A."/>
            <person name="Baroncelli R."/>
            <person name="Muthumeenakshi S."/>
            <person name="Osborne T.H."/>
            <person name="Janganan T.K."/>
            <person name="Sreenivasaprasad S."/>
        </authorList>
    </citation>
    <scope>NUCLEOTIDE SEQUENCE</scope>
    <source>
        <strain evidence="1">Conio</strain>
    </source>
</reference>
<proteinExistence type="predicted"/>
<keyword evidence="2" id="KW-1185">Reference proteome</keyword>
<comment type="caution">
    <text evidence="1">The sequence shown here is derived from an EMBL/GenBank/DDBJ whole genome shotgun (WGS) entry which is preliminary data.</text>
</comment>
<organism evidence="1 2">
    <name type="scientific">Paraphaeosphaeria minitans</name>
    <dbReference type="NCBI Taxonomy" id="565426"/>
    <lineage>
        <taxon>Eukaryota</taxon>
        <taxon>Fungi</taxon>
        <taxon>Dikarya</taxon>
        <taxon>Ascomycota</taxon>
        <taxon>Pezizomycotina</taxon>
        <taxon>Dothideomycetes</taxon>
        <taxon>Pleosporomycetidae</taxon>
        <taxon>Pleosporales</taxon>
        <taxon>Massarineae</taxon>
        <taxon>Didymosphaeriaceae</taxon>
        <taxon>Paraphaeosphaeria</taxon>
    </lineage>
</organism>
<name>A0A9P6KRH5_9PLEO</name>